<evidence type="ECO:0000313" key="18">
    <source>
        <dbReference type="Proteomes" id="UP000712673"/>
    </source>
</evidence>
<evidence type="ECO:0000256" key="13">
    <source>
        <dbReference type="SAM" id="MobiDB-lite"/>
    </source>
</evidence>
<dbReference type="CDD" id="cd00130">
    <property type="entry name" value="PAS"/>
    <property type="match status" value="1"/>
</dbReference>
<dbReference type="PROSITE" id="PS50113">
    <property type="entry name" value="PAC"/>
    <property type="match status" value="1"/>
</dbReference>
<dbReference type="InterPro" id="IPR005467">
    <property type="entry name" value="His_kinase_dom"/>
</dbReference>
<dbReference type="Gene3D" id="3.30.565.10">
    <property type="entry name" value="Histidine kinase-like ATPase, C-terminal domain"/>
    <property type="match status" value="1"/>
</dbReference>
<dbReference type="AlphaFoldDB" id="A0A937W5R7"/>
<evidence type="ECO:0000256" key="3">
    <source>
        <dbReference type="ARBA" id="ARBA00012438"/>
    </source>
</evidence>
<keyword evidence="4 12" id="KW-0597">Phosphoprotein</keyword>
<dbReference type="SMART" id="SM00388">
    <property type="entry name" value="HisKA"/>
    <property type="match status" value="1"/>
</dbReference>
<evidence type="ECO:0000256" key="9">
    <source>
        <dbReference type="ARBA" id="ARBA00023012"/>
    </source>
</evidence>
<keyword evidence="6" id="KW-0547">Nucleotide-binding</keyword>
<keyword evidence="5" id="KW-0808">Transferase</keyword>
<dbReference type="NCBIfam" id="TIGR00229">
    <property type="entry name" value="sensory_box"/>
    <property type="match status" value="1"/>
</dbReference>
<dbReference type="Proteomes" id="UP000712673">
    <property type="component" value="Unassembled WGS sequence"/>
</dbReference>
<dbReference type="PROSITE" id="PS50109">
    <property type="entry name" value="HIS_KIN"/>
    <property type="match status" value="1"/>
</dbReference>
<accession>A0A937W5R7</accession>
<dbReference type="CDD" id="cd17546">
    <property type="entry name" value="REC_hyHK_CKI1_RcsC-like"/>
    <property type="match status" value="1"/>
</dbReference>
<feature type="domain" description="Histidine kinase" evidence="14">
    <location>
        <begin position="162"/>
        <end position="385"/>
    </location>
</feature>
<comment type="caution">
    <text evidence="17">The sequence shown here is derived from an EMBL/GenBank/DDBJ whole genome shotgun (WGS) entry which is preliminary data.</text>
</comment>
<feature type="non-terminal residue" evidence="17">
    <location>
        <position position="1"/>
    </location>
</feature>
<dbReference type="SUPFAM" id="SSF52172">
    <property type="entry name" value="CheY-like"/>
    <property type="match status" value="1"/>
</dbReference>
<dbReference type="EMBL" id="VGLS01000658">
    <property type="protein sequence ID" value="MBM3225700.1"/>
    <property type="molecule type" value="Genomic_DNA"/>
</dbReference>
<dbReference type="Pfam" id="PF08447">
    <property type="entry name" value="PAS_3"/>
    <property type="match status" value="1"/>
</dbReference>
<keyword evidence="9" id="KW-0902">Two-component regulatory system</keyword>
<organism evidence="17 18">
    <name type="scientific">Tectimicrobiota bacterium</name>
    <dbReference type="NCBI Taxonomy" id="2528274"/>
    <lineage>
        <taxon>Bacteria</taxon>
        <taxon>Pseudomonadati</taxon>
        <taxon>Nitrospinota/Tectimicrobiota group</taxon>
        <taxon>Candidatus Tectimicrobiota</taxon>
    </lineage>
</organism>
<feature type="region of interest" description="Disordered" evidence="13">
    <location>
        <begin position="396"/>
        <end position="419"/>
    </location>
</feature>
<dbReference type="Pfam" id="PF00072">
    <property type="entry name" value="Response_reg"/>
    <property type="match status" value="1"/>
</dbReference>
<dbReference type="InterPro" id="IPR035965">
    <property type="entry name" value="PAS-like_dom_sf"/>
</dbReference>
<dbReference type="Gene3D" id="3.40.50.2300">
    <property type="match status" value="1"/>
</dbReference>
<keyword evidence="7" id="KW-0418">Kinase</keyword>
<dbReference type="InterPro" id="IPR000700">
    <property type="entry name" value="PAS-assoc_C"/>
</dbReference>
<name>A0A937W5R7_UNCTE</name>
<dbReference type="PROSITE" id="PS50110">
    <property type="entry name" value="RESPONSE_REGULATORY"/>
    <property type="match status" value="1"/>
</dbReference>
<dbReference type="SUPFAM" id="SSF55874">
    <property type="entry name" value="ATPase domain of HSP90 chaperone/DNA topoisomerase II/histidine kinase"/>
    <property type="match status" value="1"/>
</dbReference>
<comment type="subcellular location">
    <subcellularLocation>
        <location evidence="2">Membrane</location>
    </subcellularLocation>
</comment>
<dbReference type="CDD" id="cd00082">
    <property type="entry name" value="HisKA"/>
    <property type="match status" value="1"/>
</dbReference>
<evidence type="ECO:0000259" key="15">
    <source>
        <dbReference type="PROSITE" id="PS50110"/>
    </source>
</evidence>
<dbReference type="InterPro" id="IPR001789">
    <property type="entry name" value="Sig_transdc_resp-reg_receiver"/>
</dbReference>
<keyword evidence="8" id="KW-0067">ATP-binding</keyword>
<comment type="catalytic activity">
    <reaction evidence="1">
        <text>ATP + protein L-histidine = ADP + protein N-phospho-L-histidine.</text>
        <dbReference type="EC" id="2.7.13.3"/>
    </reaction>
</comment>
<dbReference type="Gene3D" id="1.10.287.130">
    <property type="match status" value="1"/>
</dbReference>
<dbReference type="PANTHER" id="PTHR45339">
    <property type="entry name" value="HYBRID SIGNAL TRANSDUCTION HISTIDINE KINASE J"/>
    <property type="match status" value="1"/>
</dbReference>
<dbReference type="InterPro" id="IPR036097">
    <property type="entry name" value="HisK_dim/P_sf"/>
</dbReference>
<gene>
    <name evidence="17" type="ORF">FJZ47_18135</name>
</gene>
<sequence>GLSREIAERQRTEESVRGNEARLRLALESAGMITWEFDCDTHRLTLDGILEQAVGLVPRPDGTVPAIYKLVHPDDLPHFLAASERALYADEPFRCEYRMTIHGRERWVASRGRMEPDRSTRSRRMIGVSQDVTARKRAEAELHDAKDAAEAANRAKSQFLANMSHEIRTPMNGVLGMIELLERSGLNPAQQRLATTARQSGEALLAVLNDILDFSKIEAGRLHIESIPCDITRLVEDVMALFMARAHDKGLTLTYHLAPDVPAILYGDPHRLRQILINLVGNALKFTEHGEVLLQVTCDVTPRPADEAHVRFTVRDTGIGLSHEESTRLFKAFSQADDSTTRQFGGTGLGLAISKQLVELMRGDIGLESEPGRGSMFWFVVPLGLAPTTILPEGLSTRHGTRGEVSTSEGNAVVPSGSDDRAVSLPVRVLVVEDNPVNQEVAREMLTAMGCEVRVVPNGFDAVETTLHEQFDIIFMDCQMPVMDGFEASQLIRTRENASRRTPIVALTGNAMSGDHERCLAAGMDAYLSKPFSFAALRAMVRRLALHAPETLPTE</sequence>
<dbReference type="FunFam" id="1.10.287.130:FF:000038">
    <property type="entry name" value="Sensory transduction histidine kinase"/>
    <property type="match status" value="1"/>
</dbReference>
<evidence type="ECO:0000256" key="4">
    <source>
        <dbReference type="ARBA" id="ARBA00022553"/>
    </source>
</evidence>
<reference evidence="17" key="1">
    <citation type="submission" date="2019-03" db="EMBL/GenBank/DDBJ databases">
        <title>Lake Tanganyika Metagenome-Assembled Genomes (MAGs).</title>
        <authorList>
            <person name="Tran P."/>
        </authorList>
    </citation>
    <scope>NUCLEOTIDE SEQUENCE</scope>
    <source>
        <strain evidence="17">K_DeepCast_65m_m2_066</strain>
    </source>
</reference>
<evidence type="ECO:0000256" key="5">
    <source>
        <dbReference type="ARBA" id="ARBA00022679"/>
    </source>
</evidence>
<dbReference type="InterPro" id="IPR004358">
    <property type="entry name" value="Sig_transdc_His_kin-like_C"/>
</dbReference>
<dbReference type="SMART" id="SM00448">
    <property type="entry name" value="REC"/>
    <property type="match status" value="1"/>
</dbReference>
<dbReference type="FunFam" id="3.30.565.10:FF:000010">
    <property type="entry name" value="Sensor histidine kinase RcsC"/>
    <property type="match status" value="1"/>
</dbReference>
<dbReference type="PRINTS" id="PR00344">
    <property type="entry name" value="BCTRLSENSOR"/>
</dbReference>
<dbReference type="PANTHER" id="PTHR45339:SF1">
    <property type="entry name" value="HYBRID SIGNAL TRANSDUCTION HISTIDINE KINASE J"/>
    <property type="match status" value="1"/>
</dbReference>
<protein>
    <recommendedName>
        <fullName evidence="3">histidine kinase</fullName>
        <ecNumber evidence="3">2.7.13.3</ecNumber>
    </recommendedName>
</protein>
<evidence type="ECO:0000256" key="6">
    <source>
        <dbReference type="ARBA" id="ARBA00022741"/>
    </source>
</evidence>
<dbReference type="Pfam" id="PF02518">
    <property type="entry name" value="HATPase_c"/>
    <property type="match status" value="1"/>
</dbReference>
<evidence type="ECO:0000256" key="12">
    <source>
        <dbReference type="PROSITE-ProRule" id="PRU00169"/>
    </source>
</evidence>
<evidence type="ECO:0000256" key="11">
    <source>
        <dbReference type="ARBA" id="ARBA00023306"/>
    </source>
</evidence>
<dbReference type="InterPro" id="IPR003594">
    <property type="entry name" value="HATPase_dom"/>
</dbReference>
<dbReference type="InterPro" id="IPR003661">
    <property type="entry name" value="HisK_dim/P_dom"/>
</dbReference>
<dbReference type="GO" id="GO:0016020">
    <property type="term" value="C:membrane"/>
    <property type="evidence" value="ECO:0007669"/>
    <property type="project" value="UniProtKB-SubCell"/>
</dbReference>
<dbReference type="SUPFAM" id="SSF55785">
    <property type="entry name" value="PYP-like sensor domain (PAS domain)"/>
    <property type="match status" value="1"/>
</dbReference>
<dbReference type="Pfam" id="PF00512">
    <property type="entry name" value="HisKA"/>
    <property type="match status" value="1"/>
</dbReference>
<evidence type="ECO:0000256" key="10">
    <source>
        <dbReference type="ARBA" id="ARBA00023136"/>
    </source>
</evidence>
<evidence type="ECO:0000256" key="8">
    <source>
        <dbReference type="ARBA" id="ARBA00022840"/>
    </source>
</evidence>
<dbReference type="SMART" id="SM00387">
    <property type="entry name" value="HATPase_c"/>
    <property type="match status" value="1"/>
</dbReference>
<evidence type="ECO:0000256" key="2">
    <source>
        <dbReference type="ARBA" id="ARBA00004370"/>
    </source>
</evidence>
<feature type="modified residue" description="4-aspartylphosphate" evidence="12">
    <location>
        <position position="477"/>
    </location>
</feature>
<dbReference type="Gene3D" id="3.30.450.20">
    <property type="entry name" value="PAS domain"/>
    <property type="match status" value="1"/>
</dbReference>
<evidence type="ECO:0000259" key="16">
    <source>
        <dbReference type="PROSITE" id="PS50113"/>
    </source>
</evidence>
<keyword evidence="10" id="KW-0472">Membrane</keyword>
<dbReference type="CDD" id="cd16922">
    <property type="entry name" value="HATPase_EvgS-ArcB-TorS-like"/>
    <property type="match status" value="1"/>
</dbReference>
<dbReference type="EC" id="2.7.13.3" evidence="3"/>
<proteinExistence type="predicted"/>
<feature type="domain" description="PAC" evidence="16">
    <location>
        <begin position="91"/>
        <end position="144"/>
    </location>
</feature>
<dbReference type="GO" id="GO:0005524">
    <property type="term" value="F:ATP binding"/>
    <property type="evidence" value="ECO:0007669"/>
    <property type="project" value="UniProtKB-KW"/>
</dbReference>
<evidence type="ECO:0000313" key="17">
    <source>
        <dbReference type="EMBL" id="MBM3225700.1"/>
    </source>
</evidence>
<dbReference type="GO" id="GO:0000155">
    <property type="term" value="F:phosphorelay sensor kinase activity"/>
    <property type="evidence" value="ECO:0007669"/>
    <property type="project" value="InterPro"/>
</dbReference>
<dbReference type="InterPro" id="IPR013655">
    <property type="entry name" value="PAS_fold_3"/>
</dbReference>
<dbReference type="InterPro" id="IPR036890">
    <property type="entry name" value="HATPase_C_sf"/>
</dbReference>
<dbReference type="InterPro" id="IPR000014">
    <property type="entry name" value="PAS"/>
</dbReference>
<keyword evidence="11" id="KW-0131">Cell cycle</keyword>
<feature type="domain" description="Response regulatory" evidence="15">
    <location>
        <begin position="428"/>
        <end position="545"/>
    </location>
</feature>
<evidence type="ECO:0000256" key="1">
    <source>
        <dbReference type="ARBA" id="ARBA00000085"/>
    </source>
</evidence>
<dbReference type="InterPro" id="IPR011006">
    <property type="entry name" value="CheY-like_superfamily"/>
</dbReference>
<evidence type="ECO:0000259" key="14">
    <source>
        <dbReference type="PROSITE" id="PS50109"/>
    </source>
</evidence>
<dbReference type="SUPFAM" id="SSF47384">
    <property type="entry name" value="Homodimeric domain of signal transducing histidine kinase"/>
    <property type="match status" value="1"/>
</dbReference>
<evidence type="ECO:0000256" key="7">
    <source>
        <dbReference type="ARBA" id="ARBA00022777"/>
    </source>
</evidence>